<proteinExistence type="predicted"/>
<dbReference type="RefSeq" id="WP_285274419.1">
    <property type="nucleotide sequence ID" value="NZ_JASNVW010000008.1"/>
</dbReference>
<protein>
    <submittedName>
        <fullName evidence="1">Uncharacterized protein</fullName>
    </submittedName>
</protein>
<comment type="caution">
    <text evidence="1">The sequence shown here is derived from an EMBL/GenBank/DDBJ whole genome shotgun (WGS) entry which is preliminary data.</text>
</comment>
<sequence length="164" mass="19166">MLISFINARNGLHLFEYLKKLGCVIEEEAHTVLPDSSEYGLYTCKKDNDIKAVLAMHYIDHHYAALMELRDDASDRKVLEALIKAKQKGIWIAPVEPVIYMSKDYEIVKKLSMNYSDEIPPESTKYLEKYFKIQTKWKNFIEDIIISLIKFAENIRNANDFIEI</sequence>
<dbReference type="Proteomes" id="UP001529235">
    <property type="component" value="Unassembled WGS sequence"/>
</dbReference>
<evidence type="ECO:0000313" key="1">
    <source>
        <dbReference type="EMBL" id="MDK6029434.1"/>
    </source>
</evidence>
<dbReference type="EMBL" id="JASNVW010000008">
    <property type="protein sequence ID" value="MDK6029434.1"/>
    <property type="molecule type" value="Genomic_DNA"/>
</dbReference>
<accession>A0ABD4Z9P8</accession>
<dbReference type="AlphaFoldDB" id="A0ABD4Z9P8"/>
<evidence type="ECO:0000313" key="2">
    <source>
        <dbReference type="Proteomes" id="UP001529235"/>
    </source>
</evidence>
<keyword evidence="2" id="KW-1185">Reference proteome</keyword>
<organism evidence="1 2">
    <name type="scientific">Ignisphaera cupida</name>
    <dbReference type="NCBI Taxonomy" id="3050454"/>
    <lineage>
        <taxon>Archaea</taxon>
        <taxon>Thermoproteota</taxon>
        <taxon>Thermoprotei</taxon>
        <taxon>Desulfurococcales</taxon>
        <taxon>Desulfurococcaceae</taxon>
        <taxon>Ignisphaera</taxon>
    </lineage>
</organism>
<name>A0ABD4Z9P8_9CREN</name>
<reference evidence="1 2" key="1">
    <citation type="submission" date="2023-05" db="EMBL/GenBank/DDBJ databases">
        <title>A new hyperthermophilic archaea 'Ignisphaera cupida' sp. nov. and description of the family 'Ignisphaeraceae' fam. nov.</title>
        <authorList>
            <person name="Podosokorskaya O.A."/>
            <person name="Elcheninov A.G."/>
            <person name="Klukina A."/>
            <person name="Merkel A.Y."/>
        </authorList>
    </citation>
    <scope>NUCLEOTIDE SEQUENCE [LARGE SCALE GENOMIC DNA]</scope>
    <source>
        <strain evidence="1 2">4213-co</strain>
    </source>
</reference>
<gene>
    <name evidence="1" type="ORF">QPL79_08665</name>
</gene>